<dbReference type="Proteomes" id="UP000186922">
    <property type="component" value="Unassembled WGS sequence"/>
</dbReference>
<dbReference type="EMBL" id="BDGG01000009">
    <property type="protein sequence ID" value="GAV03144.1"/>
    <property type="molecule type" value="Genomic_DNA"/>
</dbReference>
<dbReference type="AlphaFoldDB" id="A0A1D1VVX9"/>
<comment type="caution">
    <text evidence="1">The sequence shown here is derived from an EMBL/GenBank/DDBJ whole genome shotgun (WGS) entry which is preliminary data.</text>
</comment>
<organism evidence="1 2">
    <name type="scientific">Ramazzottius varieornatus</name>
    <name type="common">Water bear</name>
    <name type="synonym">Tardigrade</name>
    <dbReference type="NCBI Taxonomy" id="947166"/>
    <lineage>
        <taxon>Eukaryota</taxon>
        <taxon>Metazoa</taxon>
        <taxon>Ecdysozoa</taxon>
        <taxon>Tardigrada</taxon>
        <taxon>Eutardigrada</taxon>
        <taxon>Parachela</taxon>
        <taxon>Hypsibioidea</taxon>
        <taxon>Ramazzottiidae</taxon>
        <taxon>Ramazzottius</taxon>
    </lineage>
</organism>
<sequence>MSRISSNPVFDTLIPSAAQNAMSQLQAFLPVKHSSVQSRRKIRGKPYALCRLRPRIQHASSVSEWKSSVKKLCLEFAPPVVAVITNFDRRDDRLFGNLH</sequence>
<evidence type="ECO:0000313" key="1">
    <source>
        <dbReference type="EMBL" id="GAV03144.1"/>
    </source>
</evidence>
<name>A0A1D1VVX9_RAMVA</name>
<proteinExistence type="predicted"/>
<gene>
    <name evidence="1" type="primary">RvY_13615</name>
    <name evidence="1" type="synonym">RvY_13615.3</name>
    <name evidence="1" type="ORF">RvY_13615-3</name>
</gene>
<protein>
    <submittedName>
        <fullName evidence="1">Uncharacterized protein</fullName>
    </submittedName>
</protein>
<keyword evidence="2" id="KW-1185">Reference proteome</keyword>
<reference evidence="1 2" key="1">
    <citation type="journal article" date="2016" name="Nat. Commun.">
        <title>Extremotolerant tardigrade genome and improved radiotolerance of human cultured cells by tardigrade-unique protein.</title>
        <authorList>
            <person name="Hashimoto T."/>
            <person name="Horikawa D.D."/>
            <person name="Saito Y."/>
            <person name="Kuwahara H."/>
            <person name="Kozuka-Hata H."/>
            <person name="Shin-I T."/>
            <person name="Minakuchi Y."/>
            <person name="Ohishi K."/>
            <person name="Motoyama A."/>
            <person name="Aizu T."/>
            <person name="Enomoto A."/>
            <person name="Kondo K."/>
            <person name="Tanaka S."/>
            <person name="Hara Y."/>
            <person name="Koshikawa S."/>
            <person name="Sagara H."/>
            <person name="Miura T."/>
            <person name="Yokobori S."/>
            <person name="Miyagawa K."/>
            <person name="Suzuki Y."/>
            <person name="Kubo T."/>
            <person name="Oyama M."/>
            <person name="Kohara Y."/>
            <person name="Fujiyama A."/>
            <person name="Arakawa K."/>
            <person name="Katayama T."/>
            <person name="Toyoda A."/>
            <person name="Kunieda T."/>
        </authorList>
    </citation>
    <scope>NUCLEOTIDE SEQUENCE [LARGE SCALE GENOMIC DNA]</scope>
    <source>
        <strain evidence="1 2">YOKOZUNA-1</strain>
    </source>
</reference>
<evidence type="ECO:0000313" key="2">
    <source>
        <dbReference type="Proteomes" id="UP000186922"/>
    </source>
</evidence>
<accession>A0A1D1VVX9</accession>